<sequence>MLQHERKPPEKDVVHELFYKTATIGTTTNVEDIIELLQNKEHVVVVTHVKDSELEIPEKEKVIAHVARVAHDYFLFN</sequence>
<dbReference type="EMBL" id="UINC01020801">
    <property type="protein sequence ID" value="SVA86988.1"/>
    <property type="molecule type" value="Genomic_DNA"/>
</dbReference>
<dbReference type="AlphaFoldDB" id="A0A381ZCH1"/>
<name>A0A381ZCH1_9ZZZZ</name>
<gene>
    <name evidence="1" type="ORF">METZ01_LOCUS139842</name>
</gene>
<accession>A0A381ZCH1</accession>
<reference evidence="1" key="1">
    <citation type="submission" date="2018-05" db="EMBL/GenBank/DDBJ databases">
        <authorList>
            <person name="Lanie J.A."/>
            <person name="Ng W.-L."/>
            <person name="Kazmierczak K.M."/>
            <person name="Andrzejewski T.M."/>
            <person name="Davidsen T.M."/>
            <person name="Wayne K.J."/>
            <person name="Tettelin H."/>
            <person name="Glass J.I."/>
            <person name="Rusch D."/>
            <person name="Podicherti R."/>
            <person name="Tsui H.-C.T."/>
            <person name="Winkler M.E."/>
        </authorList>
    </citation>
    <scope>NUCLEOTIDE SEQUENCE</scope>
</reference>
<organism evidence="1">
    <name type="scientific">marine metagenome</name>
    <dbReference type="NCBI Taxonomy" id="408172"/>
    <lineage>
        <taxon>unclassified sequences</taxon>
        <taxon>metagenomes</taxon>
        <taxon>ecological metagenomes</taxon>
    </lineage>
</organism>
<protein>
    <submittedName>
        <fullName evidence="1">Uncharacterized protein</fullName>
    </submittedName>
</protein>
<proteinExistence type="predicted"/>
<evidence type="ECO:0000313" key="1">
    <source>
        <dbReference type="EMBL" id="SVA86988.1"/>
    </source>
</evidence>